<sequence>MRHDQRKEAELRQITIETNVLKHPEGSVLVSFGDTKVLCAATFEDKVPPFLRGGGTGWVTAEYSMLPRATHTRNIRESAKGKLSGRTMEIQRLIGRALRSVVDLEVLGERSLVVDCDVIQADGGTRTASITGAFVALSLAVEKLLKDGTLTESPLKEHLAAVSVGILPSGEAVLDLDYIEDSSALVDMNLVMTEAGQFVEIQGTGEEATFSTEELTAMLSLGKSGISELIAEQKNVLRASQRAAKGTNDPKTADNQLLIATRNPGKAKEFQKLFAGQGLIIKTLLDYPEIPDVPETATTFEGNARLKAETIAAELNCLVLADDSGLKVAALGGQPGVYSARFAGEGKSDNANNAKLLHELTDVKAEERQASFHCTLVLAAPGRKSLVVSGEIAGRIVTIPQGENGFGYDPLFLVEEKGQTMAELSDEVKNQISHRGIAIQELSQQWSAWLENEAENELFSSK</sequence>
<dbReference type="GO" id="GO:0000175">
    <property type="term" value="F:3'-5'-RNA exonuclease activity"/>
    <property type="evidence" value="ECO:0007669"/>
    <property type="project" value="UniProtKB-UniRule"/>
</dbReference>
<comment type="function">
    <text evidence="18">Pyrophosphatase that catalyzes the hydrolysis of nucleoside triphosphates to their monophosphate derivatives, with a high preference for the non-canonical purine nucleotides XTP (xanthosine triphosphate), dITP (deoxyinosine triphosphate) and ITP. Seems to function as a house-cleaning enzyme that removes non-canonical purine nucleotides from the nucleotide pool, thus preventing their incorporation into DNA/RNA and avoiding chromosomal lesions.</text>
</comment>
<dbReference type="CDD" id="cd11362">
    <property type="entry name" value="RNase_PH_bact"/>
    <property type="match status" value="1"/>
</dbReference>
<evidence type="ECO:0000256" key="12">
    <source>
        <dbReference type="ARBA" id="ARBA00022842"/>
    </source>
</evidence>
<dbReference type="Proteomes" id="UP000287239">
    <property type="component" value="Unassembled WGS sequence"/>
</dbReference>
<dbReference type="InterPro" id="IPR029001">
    <property type="entry name" value="ITPase-like_fam"/>
</dbReference>
<dbReference type="InterPro" id="IPR036345">
    <property type="entry name" value="ExoRNase_PH_dom2_sf"/>
</dbReference>
<dbReference type="Gene3D" id="3.90.950.10">
    <property type="match status" value="1"/>
</dbReference>
<dbReference type="SUPFAM" id="SSF55666">
    <property type="entry name" value="Ribonuclease PH domain 2-like"/>
    <property type="match status" value="1"/>
</dbReference>
<dbReference type="InterPro" id="IPR001247">
    <property type="entry name" value="ExoRNase_PH_dom1"/>
</dbReference>
<dbReference type="GO" id="GO:0009022">
    <property type="term" value="F:tRNA nucleotidyltransferase activity"/>
    <property type="evidence" value="ECO:0007669"/>
    <property type="project" value="UniProtKB-UniRule"/>
</dbReference>
<evidence type="ECO:0000256" key="8">
    <source>
        <dbReference type="ARBA" id="ARBA00022695"/>
    </source>
</evidence>
<feature type="active site" description="Proton acceptor" evidence="18">
    <location>
        <position position="323"/>
    </location>
</feature>
<dbReference type="GO" id="GO:0017111">
    <property type="term" value="F:ribonucleoside triphosphate phosphatase activity"/>
    <property type="evidence" value="ECO:0007669"/>
    <property type="project" value="InterPro"/>
</dbReference>
<feature type="binding site" evidence="18">
    <location>
        <position position="429"/>
    </location>
    <ligand>
        <name>substrate</name>
    </ligand>
</feature>
<dbReference type="GO" id="GO:0009117">
    <property type="term" value="P:nucleotide metabolic process"/>
    <property type="evidence" value="ECO:0007669"/>
    <property type="project" value="UniProtKB-KW"/>
</dbReference>
<dbReference type="SUPFAM" id="SSF52972">
    <property type="entry name" value="ITPase-like"/>
    <property type="match status" value="1"/>
</dbReference>
<organism evidence="22 23">
    <name type="scientific">Vagococcus salmoninarum</name>
    <dbReference type="NCBI Taxonomy" id="2739"/>
    <lineage>
        <taxon>Bacteria</taxon>
        <taxon>Bacillati</taxon>
        <taxon>Bacillota</taxon>
        <taxon>Bacilli</taxon>
        <taxon>Lactobacillales</taxon>
        <taxon>Enterococcaceae</taxon>
        <taxon>Vagococcus</taxon>
    </lineage>
</organism>
<evidence type="ECO:0000256" key="10">
    <source>
        <dbReference type="ARBA" id="ARBA00022741"/>
    </source>
</evidence>
<feature type="binding site" evidence="18">
    <location>
        <begin position="434"/>
        <end position="435"/>
    </location>
    <ligand>
        <name>substrate</name>
    </ligand>
</feature>
<dbReference type="Pfam" id="PF01138">
    <property type="entry name" value="RNase_PH"/>
    <property type="match status" value="1"/>
</dbReference>
<dbReference type="InterPro" id="IPR020922">
    <property type="entry name" value="dITP/XTP_pyrophosphatase"/>
</dbReference>
<dbReference type="GO" id="GO:0036220">
    <property type="term" value="F:ITP diphosphatase activity"/>
    <property type="evidence" value="ECO:0007669"/>
    <property type="project" value="UniProtKB-UniRule"/>
</dbReference>
<feature type="binding site" evidence="18">
    <location>
        <begin position="406"/>
        <end position="409"/>
    </location>
    <ligand>
        <name>substrate</name>
    </ligand>
</feature>
<evidence type="ECO:0000256" key="11">
    <source>
        <dbReference type="ARBA" id="ARBA00022801"/>
    </source>
</evidence>
<evidence type="ECO:0000313" key="22">
    <source>
        <dbReference type="EMBL" id="RST91189.1"/>
    </source>
</evidence>
<dbReference type="GO" id="GO:0016075">
    <property type="term" value="P:rRNA catabolic process"/>
    <property type="evidence" value="ECO:0007669"/>
    <property type="project" value="UniProtKB-UniRule"/>
</dbReference>
<keyword evidence="9 18" id="KW-0479">Metal-binding</keyword>
<evidence type="ECO:0000256" key="17">
    <source>
        <dbReference type="HAMAP-Rule" id="MF_00564"/>
    </source>
</evidence>
<evidence type="ECO:0000256" key="6">
    <source>
        <dbReference type="ARBA" id="ARBA00022679"/>
    </source>
</evidence>
<dbReference type="CDD" id="cd00515">
    <property type="entry name" value="HAM1"/>
    <property type="match status" value="1"/>
</dbReference>
<evidence type="ECO:0000313" key="23">
    <source>
        <dbReference type="Proteomes" id="UP000287239"/>
    </source>
</evidence>
<dbReference type="FunFam" id="3.30.230.70:FF:000003">
    <property type="entry name" value="Ribonuclease PH"/>
    <property type="match status" value="1"/>
</dbReference>
<dbReference type="FunFam" id="3.90.950.10:FF:000001">
    <property type="entry name" value="dITP/XTP pyrophosphatase"/>
    <property type="match status" value="1"/>
</dbReference>
<keyword evidence="8 17" id="KW-0548">Nucleotidyltransferase</keyword>
<keyword evidence="14 18" id="KW-0546">Nucleotide metabolism</keyword>
<comment type="similarity">
    <text evidence="2 18 19">Belongs to the HAM1 NTPase family.</text>
</comment>
<dbReference type="GO" id="GO:0000166">
    <property type="term" value="F:nucleotide binding"/>
    <property type="evidence" value="ECO:0007669"/>
    <property type="project" value="UniProtKB-KW"/>
</dbReference>
<dbReference type="GO" id="GO:0036222">
    <property type="term" value="F:XTP diphosphatase activity"/>
    <property type="evidence" value="ECO:0007669"/>
    <property type="project" value="UniProtKB-UniRule"/>
</dbReference>
<evidence type="ECO:0000256" key="18">
    <source>
        <dbReference type="HAMAP-Rule" id="MF_01405"/>
    </source>
</evidence>
<keyword evidence="23" id="KW-1185">Reference proteome</keyword>
<name>A0A429ZBW4_9ENTE</name>
<dbReference type="GO" id="GO:0009146">
    <property type="term" value="P:purine nucleoside triphosphate catabolic process"/>
    <property type="evidence" value="ECO:0007669"/>
    <property type="project" value="UniProtKB-UniRule"/>
</dbReference>
<keyword evidence="13" id="KW-0694">RNA-binding</keyword>
<evidence type="ECO:0000256" key="3">
    <source>
        <dbReference type="ARBA" id="ARBA00011738"/>
    </source>
</evidence>
<dbReference type="Pfam" id="PF01725">
    <property type="entry name" value="Ham1p_like"/>
    <property type="match status" value="1"/>
</dbReference>
<gene>
    <name evidence="17" type="primary">rph</name>
    <name evidence="22" type="ORF">CBF35_14645</name>
</gene>
<dbReference type="PROSITE" id="PS01277">
    <property type="entry name" value="RIBONUCLEASE_PH"/>
    <property type="match status" value="1"/>
</dbReference>
<dbReference type="Gene3D" id="3.30.230.70">
    <property type="entry name" value="GHMP Kinase, N-terminal domain"/>
    <property type="match status" value="1"/>
</dbReference>
<comment type="catalytic activity">
    <reaction evidence="16 18">
        <text>XTP + H2O = XMP + diphosphate + H(+)</text>
        <dbReference type="Rhea" id="RHEA:28610"/>
        <dbReference type="ChEBI" id="CHEBI:15377"/>
        <dbReference type="ChEBI" id="CHEBI:15378"/>
        <dbReference type="ChEBI" id="CHEBI:33019"/>
        <dbReference type="ChEBI" id="CHEBI:57464"/>
        <dbReference type="ChEBI" id="CHEBI:61314"/>
        <dbReference type="EC" id="3.6.1.66"/>
    </reaction>
</comment>
<evidence type="ECO:0000256" key="7">
    <source>
        <dbReference type="ARBA" id="ARBA00022694"/>
    </source>
</evidence>
<dbReference type="InterPro" id="IPR050080">
    <property type="entry name" value="RNase_PH"/>
</dbReference>
<keyword evidence="4 17" id="KW-0698">rRNA processing</keyword>
<evidence type="ECO:0000256" key="14">
    <source>
        <dbReference type="ARBA" id="ARBA00023080"/>
    </source>
</evidence>
<keyword evidence="10 18" id="KW-0547">Nucleotide-binding</keyword>
<feature type="binding site" evidence="18">
    <location>
        <position position="324"/>
    </location>
    <ligand>
        <name>substrate</name>
    </ligand>
</feature>
<evidence type="ECO:0000256" key="15">
    <source>
        <dbReference type="ARBA" id="ARBA00051875"/>
    </source>
</evidence>
<dbReference type="Pfam" id="PF03725">
    <property type="entry name" value="RNase_PH_C"/>
    <property type="match status" value="1"/>
</dbReference>
<dbReference type="GO" id="GO:0000049">
    <property type="term" value="F:tRNA binding"/>
    <property type="evidence" value="ECO:0007669"/>
    <property type="project" value="UniProtKB-UniRule"/>
</dbReference>
<comment type="subunit">
    <text evidence="17">Homohexameric ring arranged as a trimer of dimers.</text>
</comment>
<dbReference type="InterPro" id="IPR018336">
    <property type="entry name" value="RNase_PH_CS"/>
</dbReference>
<feature type="binding site" evidence="17">
    <location>
        <position position="86"/>
    </location>
    <ligand>
        <name>phosphate</name>
        <dbReference type="ChEBI" id="CHEBI:43474"/>
        <note>substrate</note>
    </ligand>
</feature>
<comment type="caution">
    <text evidence="22">The sequence shown here is derived from an EMBL/GenBank/DDBJ whole genome shotgun (WGS) entry which is preliminary data.</text>
</comment>
<comment type="function">
    <text evidence="17">Phosphorolytic 3'-5' exoribonuclease that plays an important role in tRNA 3'-end maturation. Removes nucleotide residues following the 3'-CCA terminus of tRNAs; can also add nucleotides to the ends of RNA molecules by using nucleoside diphosphates as substrates, but this may not be physiologically important. Probably plays a role in initiation of 16S rRNA degradation (leading to ribosome degradation) during starvation.</text>
</comment>
<dbReference type="NCBIfam" id="TIGR01966">
    <property type="entry name" value="RNasePH"/>
    <property type="match status" value="1"/>
</dbReference>
<dbReference type="EC" id="3.6.1.66" evidence="18"/>
<dbReference type="InterPro" id="IPR027408">
    <property type="entry name" value="PNPase/RNase_PH_dom_sf"/>
</dbReference>
<dbReference type="NCBIfam" id="NF011397">
    <property type="entry name" value="PRK14822.1"/>
    <property type="match status" value="1"/>
</dbReference>
<dbReference type="InterPro" id="IPR015847">
    <property type="entry name" value="ExoRNase_PH_dom2"/>
</dbReference>
<comment type="caution">
    <text evidence="18">Lacks conserved residue(s) required for the propagation of feature annotation.</text>
</comment>
<dbReference type="AlphaFoldDB" id="A0A429ZBW4"/>
<evidence type="ECO:0000256" key="9">
    <source>
        <dbReference type="ARBA" id="ARBA00022723"/>
    </source>
</evidence>
<feature type="domain" description="Exoribonuclease phosphorolytic" evidence="20">
    <location>
        <begin position="10"/>
        <end position="140"/>
    </location>
</feature>
<comment type="catalytic activity">
    <reaction evidence="17">
        <text>tRNA(n+1) + phosphate = tRNA(n) + a ribonucleoside 5'-diphosphate</text>
        <dbReference type="Rhea" id="RHEA:10628"/>
        <dbReference type="Rhea" id="RHEA-COMP:17343"/>
        <dbReference type="Rhea" id="RHEA-COMP:17344"/>
        <dbReference type="ChEBI" id="CHEBI:43474"/>
        <dbReference type="ChEBI" id="CHEBI:57930"/>
        <dbReference type="ChEBI" id="CHEBI:173114"/>
        <dbReference type="EC" id="2.7.7.56"/>
    </reaction>
</comment>
<accession>A0A429ZBW4</accession>
<comment type="cofactor">
    <cofactor evidence="18">
        <name>Mg(2+)</name>
        <dbReference type="ChEBI" id="CHEBI:18420"/>
    </cofactor>
    <text evidence="18">Binds 1 Mg(2+) ion per subunit.</text>
</comment>
<comment type="catalytic activity">
    <reaction evidence="15 18">
        <text>dITP + H2O = dIMP + diphosphate + H(+)</text>
        <dbReference type="Rhea" id="RHEA:28342"/>
        <dbReference type="ChEBI" id="CHEBI:15377"/>
        <dbReference type="ChEBI" id="CHEBI:15378"/>
        <dbReference type="ChEBI" id="CHEBI:33019"/>
        <dbReference type="ChEBI" id="CHEBI:61194"/>
        <dbReference type="ChEBI" id="CHEBI:61382"/>
        <dbReference type="EC" id="3.6.1.66"/>
    </reaction>
</comment>
<feature type="binding site" evidence="17">
    <location>
        <begin position="124"/>
        <end position="126"/>
    </location>
    <ligand>
        <name>phosphate</name>
        <dbReference type="ChEBI" id="CHEBI:43474"/>
        <note>substrate</note>
    </ligand>
</feature>
<evidence type="ECO:0000256" key="19">
    <source>
        <dbReference type="RuleBase" id="RU003781"/>
    </source>
</evidence>
<feature type="binding site" evidence="18">
    <location>
        <begin position="261"/>
        <end position="266"/>
    </location>
    <ligand>
        <name>substrate</name>
    </ligand>
</feature>
<dbReference type="EMBL" id="NGJU01000033">
    <property type="protein sequence ID" value="RST91189.1"/>
    <property type="molecule type" value="Genomic_DNA"/>
</dbReference>
<dbReference type="PANTHER" id="PTHR11953">
    <property type="entry name" value="EXOSOME COMPLEX COMPONENT"/>
    <property type="match status" value="1"/>
</dbReference>
<evidence type="ECO:0000256" key="13">
    <source>
        <dbReference type="ARBA" id="ARBA00022884"/>
    </source>
</evidence>
<dbReference type="PANTHER" id="PTHR11953:SF0">
    <property type="entry name" value="EXOSOME COMPLEX COMPONENT RRP41"/>
    <property type="match status" value="1"/>
</dbReference>
<keyword evidence="7 17" id="KW-0819">tRNA processing</keyword>
<keyword evidence="11 18" id="KW-0378">Hydrolase</keyword>
<keyword evidence="6 17" id="KW-0808">Transferase</keyword>
<reference evidence="22 23" key="1">
    <citation type="submission" date="2017-05" db="EMBL/GenBank/DDBJ databases">
        <title>Vagococcus spp. assemblies.</title>
        <authorList>
            <person name="Gulvik C.A."/>
        </authorList>
    </citation>
    <scope>NUCLEOTIDE SEQUENCE [LARGE SCALE GENOMIC DNA]</scope>
    <source>
        <strain evidence="22 23">NCFB 2777</strain>
    </source>
</reference>
<feature type="binding site" evidence="18">
    <location>
        <position position="323"/>
    </location>
    <ligand>
        <name>Mg(2+)</name>
        <dbReference type="ChEBI" id="CHEBI:18420"/>
    </ligand>
</feature>
<evidence type="ECO:0000259" key="20">
    <source>
        <dbReference type="Pfam" id="PF01138"/>
    </source>
</evidence>
<dbReference type="OrthoDB" id="9807456at2"/>
<feature type="domain" description="Exoribonuclease phosphorolytic" evidence="21">
    <location>
        <begin position="160"/>
        <end position="224"/>
    </location>
</feature>
<evidence type="ECO:0000259" key="21">
    <source>
        <dbReference type="Pfam" id="PF03725"/>
    </source>
</evidence>
<evidence type="ECO:0000256" key="2">
    <source>
        <dbReference type="ARBA" id="ARBA00008023"/>
    </source>
</evidence>
<evidence type="ECO:0000256" key="16">
    <source>
        <dbReference type="ARBA" id="ARBA00052017"/>
    </source>
</evidence>
<dbReference type="GO" id="GO:0031125">
    <property type="term" value="P:rRNA 3'-end processing"/>
    <property type="evidence" value="ECO:0007669"/>
    <property type="project" value="UniProtKB-ARBA"/>
</dbReference>
<dbReference type="InterPro" id="IPR002637">
    <property type="entry name" value="RdgB/HAM1"/>
</dbReference>
<dbReference type="InterPro" id="IPR002381">
    <property type="entry name" value="RNase_PH_bac-type"/>
</dbReference>
<comment type="subunit">
    <text evidence="3 18">Homodimer.</text>
</comment>
<dbReference type="HAMAP" id="MF_01405">
    <property type="entry name" value="Non_canon_purine_NTPase"/>
    <property type="match status" value="1"/>
</dbReference>
<proteinExistence type="inferred from homology"/>
<dbReference type="EC" id="2.7.7.56" evidence="17"/>
<dbReference type="HAMAP" id="MF_00564">
    <property type="entry name" value="RNase_PH"/>
    <property type="match status" value="1"/>
</dbReference>
<dbReference type="GO" id="GO:0035870">
    <property type="term" value="F:dITP diphosphatase activity"/>
    <property type="evidence" value="ECO:0007669"/>
    <property type="project" value="UniProtKB-UniRule"/>
</dbReference>
<protein>
    <recommendedName>
        <fullName evidence="17 18">Multifunctional fusion protein</fullName>
    </recommendedName>
    <domain>
        <recommendedName>
            <fullName evidence="18">dITP/XTP pyrophosphatase</fullName>
            <ecNumber evidence="18">3.6.1.66</ecNumber>
        </recommendedName>
        <alternativeName>
            <fullName evidence="18">Non-canonical purine NTP pyrophosphatase</fullName>
        </alternativeName>
        <alternativeName>
            <fullName evidence="18">Non-standard purine NTP pyrophosphatase</fullName>
        </alternativeName>
        <alternativeName>
            <fullName evidence="18">Nucleoside-triphosphate diphosphatase</fullName>
        </alternativeName>
        <alternativeName>
            <fullName evidence="18">Nucleoside-triphosphate pyrophosphatase</fullName>
            <shortName evidence="18">NTPase</shortName>
        </alternativeName>
    </domain>
    <domain>
        <recommendedName>
            <fullName evidence="17">Ribonuclease PH</fullName>
            <shortName evidence="17">RNase PH</shortName>
            <ecNumber evidence="17">2.7.7.56</ecNumber>
        </recommendedName>
        <alternativeName>
            <fullName evidence="17">tRNA nucleotidyltransferase</fullName>
        </alternativeName>
    </domain>
</protein>
<evidence type="ECO:0000256" key="1">
    <source>
        <dbReference type="ARBA" id="ARBA00006678"/>
    </source>
</evidence>
<keyword evidence="5 17" id="KW-0820">tRNA-binding</keyword>
<evidence type="ECO:0000256" key="5">
    <source>
        <dbReference type="ARBA" id="ARBA00022555"/>
    </source>
</evidence>
<dbReference type="GO" id="GO:0046872">
    <property type="term" value="F:metal ion binding"/>
    <property type="evidence" value="ECO:0007669"/>
    <property type="project" value="UniProtKB-KW"/>
</dbReference>
<dbReference type="GO" id="GO:0008033">
    <property type="term" value="P:tRNA processing"/>
    <property type="evidence" value="ECO:0007669"/>
    <property type="project" value="UniProtKB-UniRule"/>
</dbReference>
<evidence type="ECO:0000256" key="4">
    <source>
        <dbReference type="ARBA" id="ARBA00022552"/>
    </source>
</evidence>
<dbReference type="NCBIfam" id="TIGR00042">
    <property type="entry name" value="RdgB/HAM1 family non-canonical purine NTP pyrophosphatase"/>
    <property type="match status" value="1"/>
</dbReference>
<comment type="similarity">
    <text evidence="1 17">Belongs to the RNase PH family.</text>
</comment>
<dbReference type="RefSeq" id="WP_126782472.1">
    <property type="nucleotide sequence ID" value="NZ_NGJU01000033.1"/>
</dbReference>
<dbReference type="SUPFAM" id="SSF54211">
    <property type="entry name" value="Ribosomal protein S5 domain 2-like"/>
    <property type="match status" value="1"/>
</dbReference>
<dbReference type="InterPro" id="IPR020568">
    <property type="entry name" value="Ribosomal_Su5_D2-typ_SF"/>
</dbReference>
<dbReference type="GeneID" id="98569583"/>
<keyword evidence="12 18" id="KW-0460">Magnesium</keyword>
<comment type="catalytic activity">
    <reaction evidence="18">
        <text>ITP + H2O = IMP + diphosphate + H(+)</text>
        <dbReference type="Rhea" id="RHEA:29399"/>
        <dbReference type="ChEBI" id="CHEBI:15377"/>
        <dbReference type="ChEBI" id="CHEBI:15378"/>
        <dbReference type="ChEBI" id="CHEBI:33019"/>
        <dbReference type="ChEBI" id="CHEBI:58053"/>
        <dbReference type="ChEBI" id="CHEBI:61402"/>
        <dbReference type="EC" id="3.6.1.66"/>
    </reaction>
</comment>